<evidence type="ECO:0000313" key="3">
    <source>
        <dbReference type="EMBL" id="GAA3910660.1"/>
    </source>
</evidence>
<keyword evidence="3" id="KW-0032">Aminotransferase</keyword>
<evidence type="ECO:0000256" key="2">
    <source>
        <dbReference type="RuleBase" id="RU004508"/>
    </source>
</evidence>
<dbReference type="PANTHER" id="PTHR30244">
    <property type="entry name" value="TRANSAMINASE"/>
    <property type="match status" value="1"/>
</dbReference>
<accession>A0ABP7LZA2</accession>
<dbReference type="Pfam" id="PF01041">
    <property type="entry name" value="DegT_DnrJ_EryC1"/>
    <property type="match status" value="1"/>
</dbReference>
<dbReference type="InterPro" id="IPR015422">
    <property type="entry name" value="PyrdxlP-dep_Trfase_small"/>
</dbReference>
<dbReference type="InterPro" id="IPR000653">
    <property type="entry name" value="DegT/StrS_aminotransferase"/>
</dbReference>
<gene>
    <name evidence="3" type="ORF">GCM10022277_01590</name>
</gene>
<comment type="similarity">
    <text evidence="2">Belongs to the DegT/DnrJ/EryC1 family.</text>
</comment>
<keyword evidence="4" id="KW-1185">Reference proteome</keyword>
<name>A0ABP7LZA2_9GAMM</name>
<dbReference type="PANTHER" id="PTHR30244:SF30">
    <property type="entry name" value="BLR5990 PROTEIN"/>
    <property type="match status" value="1"/>
</dbReference>
<protein>
    <submittedName>
        <fullName evidence="3">LegC family aminotransferase</fullName>
    </submittedName>
</protein>
<organism evidence="3 4">
    <name type="scientific">Litoribacillus peritrichatus</name>
    <dbReference type="NCBI Taxonomy" id="718191"/>
    <lineage>
        <taxon>Bacteria</taxon>
        <taxon>Pseudomonadati</taxon>
        <taxon>Pseudomonadota</taxon>
        <taxon>Gammaproteobacteria</taxon>
        <taxon>Oceanospirillales</taxon>
        <taxon>Oceanospirillaceae</taxon>
        <taxon>Litoribacillus</taxon>
    </lineage>
</organism>
<evidence type="ECO:0000256" key="1">
    <source>
        <dbReference type="ARBA" id="ARBA00022898"/>
    </source>
</evidence>
<dbReference type="Proteomes" id="UP001501565">
    <property type="component" value="Unassembled WGS sequence"/>
</dbReference>
<dbReference type="EMBL" id="BAABBN010000003">
    <property type="protein sequence ID" value="GAA3910660.1"/>
    <property type="molecule type" value="Genomic_DNA"/>
</dbReference>
<evidence type="ECO:0000313" key="4">
    <source>
        <dbReference type="Proteomes" id="UP001501565"/>
    </source>
</evidence>
<dbReference type="Gene3D" id="3.90.1150.10">
    <property type="entry name" value="Aspartate Aminotransferase, domain 1"/>
    <property type="match status" value="1"/>
</dbReference>
<dbReference type="PIRSF" id="PIRSF000390">
    <property type="entry name" value="PLP_StrS"/>
    <property type="match status" value="1"/>
</dbReference>
<dbReference type="InterPro" id="IPR026385">
    <property type="entry name" value="LegC-like"/>
</dbReference>
<keyword evidence="1 2" id="KW-0663">Pyridoxal phosphate</keyword>
<dbReference type="Gene3D" id="3.40.640.10">
    <property type="entry name" value="Type I PLP-dependent aspartate aminotransferase-like (Major domain)"/>
    <property type="match status" value="1"/>
</dbReference>
<proteinExistence type="inferred from homology"/>
<dbReference type="RefSeq" id="WP_344794464.1">
    <property type="nucleotide sequence ID" value="NZ_BAABBN010000003.1"/>
</dbReference>
<keyword evidence="3" id="KW-0808">Transferase</keyword>
<dbReference type="InterPro" id="IPR015424">
    <property type="entry name" value="PyrdxlP-dep_Trfase"/>
</dbReference>
<sequence>MVATLLNQFVRELYQTNGFIPLHAPAFDGNEKQYVLETLDSTFVSSVGKFVDDFEHKIEAYTGTAKAVATMNGTAALHSALYMAGVASGDLVITQALTFVATCNALYHMGAEPVFVDVSPISYGLCPKAVDTYLTENAKVTEEGCFHKQTDQRIKAVVPMHTFGHPVELDELVSVCNKWNLILVEDAAESLGSFYRGKHTGTVGEFGALSFNGNKIITTGGGGVILCKSEDDGIHTKHITTTAKVPHPYEFYHDEPGFNYRMPNLNAALGCGQMEVLDSYLLTKRHLAEQYQSFFHGSEFKFVVEPEYARSNYWLNTIICPDTDTRDEILKITNDSGVMTRPIWQLMNRLPMFESSLCGDLSQSEFFESRLVNLPSSPVALLK</sequence>
<dbReference type="InterPro" id="IPR015421">
    <property type="entry name" value="PyrdxlP-dep_Trfase_major"/>
</dbReference>
<dbReference type="SUPFAM" id="SSF53383">
    <property type="entry name" value="PLP-dependent transferases"/>
    <property type="match status" value="1"/>
</dbReference>
<dbReference type="GO" id="GO:0008483">
    <property type="term" value="F:transaminase activity"/>
    <property type="evidence" value="ECO:0007669"/>
    <property type="project" value="UniProtKB-KW"/>
</dbReference>
<comment type="caution">
    <text evidence="3">The sequence shown here is derived from an EMBL/GenBank/DDBJ whole genome shotgun (WGS) entry which is preliminary data.</text>
</comment>
<reference evidence="4" key="1">
    <citation type="journal article" date="2019" name="Int. J. Syst. Evol. Microbiol.">
        <title>The Global Catalogue of Microorganisms (GCM) 10K type strain sequencing project: providing services to taxonomists for standard genome sequencing and annotation.</title>
        <authorList>
            <consortium name="The Broad Institute Genomics Platform"/>
            <consortium name="The Broad Institute Genome Sequencing Center for Infectious Disease"/>
            <person name="Wu L."/>
            <person name="Ma J."/>
        </authorList>
    </citation>
    <scope>NUCLEOTIDE SEQUENCE [LARGE SCALE GENOMIC DNA]</scope>
    <source>
        <strain evidence="4">JCM 17551</strain>
    </source>
</reference>
<dbReference type="CDD" id="cd00616">
    <property type="entry name" value="AHBA_syn"/>
    <property type="match status" value="1"/>
</dbReference>
<dbReference type="NCBIfam" id="TIGR04181">
    <property type="entry name" value="NHT_00031"/>
    <property type="match status" value="1"/>
</dbReference>